<name>A0A1B6MU75_9HEMI</name>
<dbReference type="Pfam" id="PF00078">
    <property type="entry name" value="RVT_1"/>
    <property type="match status" value="1"/>
</dbReference>
<reference evidence="2" key="1">
    <citation type="submission" date="2015-11" db="EMBL/GenBank/DDBJ databases">
        <title>De novo transcriptome assembly of four potential Pierce s Disease insect vectors from Arizona vineyards.</title>
        <authorList>
            <person name="Tassone E.E."/>
        </authorList>
    </citation>
    <scope>NUCLEOTIDE SEQUENCE</scope>
</reference>
<feature type="non-terminal residue" evidence="2">
    <location>
        <position position="1"/>
    </location>
</feature>
<sequence length="329" mass="39048">IDSIDEKVSIMENHLITLFNKHVVVRNVSKRRTPCPWLNDEINMMRDRDVIYKRYVQSKDRQIWERYRILRNRVKMVMRDARNKYFSNVLSSDKTSKELWTTLRNYGSSKEQNSNSNPVVDLNSLNEYFCGIDNEIDNNLLDYYKTERNSANYDSFKFVQVNNDIVYKALSDISSNAVGNDGIQVRFVRLIFDEIKHVLFHIFNFSLMNCVYPNQWKRSLVLPLPKVNNPVECKHYRPINLLCVLGKILDKIVYQQVYRFLNDNDILFKYQSGYRAAFSTQTALIRVTDDIRRAMDQRQLTVLMLLDFTRAFDSVNHKLLLLILESYNF</sequence>
<organism evidence="2">
    <name type="scientific">Graphocephala atropunctata</name>
    <dbReference type="NCBI Taxonomy" id="36148"/>
    <lineage>
        <taxon>Eukaryota</taxon>
        <taxon>Metazoa</taxon>
        <taxon>Ecdysozoa</taxon>
        <taxon>Arthropoda</taxon>
        <taxon>Hexapoda</taxon>
        <taxon>Insecta</taxon>
        <taxon>Pterygota</taxon>
        <taxon>Neoptera</taxon>
        <taxon>Paraneoptera</taxon>
        <taxon>Hemiptera</taxon>
        <taxon>Auchenorrhyncha</taxon>
        <taxon>Membracoidea</taxon>
        <taxon>Cicadellidae</taxon>
        <taxon>Cicadellinae</taxon>
        <taxon>Cicadellini</taxon>
        <taxon>Graphocephala</taxon>
    </lineage>
</organism>
<gene>
    <name evidence="2" type="ORF">g.53110</name>
</gene>
<dbReference type="AlphaFoldDB" id="A0A1B6MU75"/>
<dbReference type="EMBL" id="GEBQ01000528">
    <property type="protein sequence ID" value="JAT39449.1"/>
    <property type="molecule type" value="Transcribed_RNA"/>
</dbReference>
<evidence type="ECO:0000313" key="2">
    <source>
        <dbReference type="EMBL" id="JAT39449.1"/>
    </source>
</evidence>
<dbReference type="PANTHER" id="PTHR47510:SF3">
    <property type="entry name" value="ENDO_EXONUCLEASE_PHOSPHATASE DOMAIN-CONTAINING PROTEIN"/>
    <property type="match status" value="1"/>
</dbReference>
<feature type="non-terminal residue" evidence="2">
    <location>
        <position position="329"/>
    </location>
</feature>
<dbReference type="PANTHER" id="PTHR47510">
    <property type="entry name" value="REVERSE TRANSCRIPTASE DOMAIN-CONTAINING PROTEIN"/>
    <property type="match status" value="1"/>
</dbReference>
<dbReference type="InterPro" id="IPR000477">
    <property type="entry name" value="RT_dom"/>
</dbReference>
<accession>A0A1B6MU75</accession>
<feature type="domain" description="Reverse transcriptase" evidence="1">
    <location>
        <begin position="226"/>
        <end position="324"/>
    </location>
</feature>
<evidence type="ECO:0000259" key="1">
    <source>
        <dbReference type="Pfam" id="PF00078"/>
    </source>
</evidence>
<proteinExistence type="predicted"/>
<protein>
    <recommendedName>
        <fullName evidence="1">Reverse transcriptase domain-containing protein</fullName>
    </recommendedName>
</protein>